<evidence type="ECO:0000313" key="3">
    <source>
        <dbReference type="Proteomes" id="UP001320876"/>
    </source>
</evidence>
<keyword evidence="1" id="KW-0812">Transmembrane</keyword>
<accession>A0ABT3GEY6</accession>
<gene>
    <name evidence="2" type="ORF">OKA05_06380</name>
</gene>
<reference evidence="2 3" key="1">
    <citation type="submission" date="2022-10" db="EMBL/GenBank/DDBJ databases">
        <title>Luteolibacter arcticus strain CCTCC AB 2014275, whole genome shotgun sequencing project.</title>
        <authorList>
            <person name="Zhao G."/>
            <person name="Shen L."/>
        </authorList>
    </citation>
    <scope>NUCLEOTIDE SEQUENCE [LARGE SCALE GENOMIC DNA]</scope>
    <source>
        <strain evidence="2 3">CCTCC AB 2014275</strain>
    </source>
</reference>
<dbReference type="Proteomes" id="UP001320876">
    <property type="component" value="Unassembled WGS sequence"/>
</dbReference>
<proteinExistence type="predicted"/>
<feature type="transmembrane region" description="Helical" evidence="1">
    <location>
        <begin position="44"/>
        <end position="67"/>
    </location>
</feature>
<sequence>MEPSQEAFNWFVRRWQVRVFVAAFALPVPLFVLLDFVLRRDDDASAIVCGMIGGTLLLTCLLLQCWIKPQKRSRKPSPVTVRDTHGEAV</sequence>
<keyword evidence="3" id="KW-1185">Reference proteome</keyword>
<keyword evidence="1" id="KW-0472">Membrane</keyword>
<evidence type="ECO:0000313" key="2">
    <source>
        <dbReference type="EMBL" id="MCW1922171.1"/>
    </source>
</evidence>
<evidence type="ECO:0000256" key="1">
    <source>
        <dbReference type="SAM" id="Phobius"/>
    </source>
</evidence>
<comment type="caution">
    <text evidence="2">The sequence shown here is derived from an EMBL/GenBank/DDBJ whole genome shotgun (WGS) entry which is preliminary data.</text>
</comment>
<keyword evidence="1" id="KW-1133">Transmembrane helix</keyword>
<protein>
    <submittedName>
        <fullName evidence="2">Uncharacterized protein</fullName>
    </submittedName>
</protein>
<name>A0ABT3GEY6_9BACT</name>
<dbReference type="RefSeq" id="WP_264486281.1">
    <property type="nucleotide sequence ID" value="NZ_JAPDDT010000002.1"/>
</dbReference>
<dbReference type="EMBL" id="JAPDDT010000002">
    <property type="protein sequence ID" value="MCW1922171.1"/>
    <property type="molecule type" value="Genomic_DNA"/>
</dbReference>
<feature type="transmembrane region" description="Helical" evidence="1">
    <location>
        <begin position="20"/>
        <end position="38"/>
    </location>
</feature>
<organism evidence="2 3">
    <name type="scientific">Luteolibacter arcticus</name>
    <dbReference type="NCBI Taxonomy" id="1581411"/>
    <lineage>
        <taxon>Bacteria</taxon>
        <taxon>Pseudomonadati</taxon>
        <taxon>Verrucomicrobiota</taxon>
        <taxon>Verrucomicrobiia</taxon>
        <taxon>Verrucomicrobiales</taxon>
        <taxon>Verrucomicrobiaceae</taxon>
        <taxon>Luteolibacter</taxon>
    </lineage>
</organism>